<dbReference type="RefSeq" id="XP_002955889.1">
    <property type="nucleotide sequence ID" value="XM_002955843.1"/>
</dbReference>
<dbReference type="AlphaFoldDB" id="D8UB16"/>
<dbReference type="InParanoid" id="D8UB16"/>
<evidence type="ECO:0000313" key="4">
    <source>
        <dbReference type="Proteomes" id="UP000001058"/>
    </source>
</evidence>
<dbReference type="OrthoDB" id="545273at2759"/>
<organism evidence="4">
    <name type="scientific">Volvox carteri f. nagariensis</name>
    <dbReference type="NCBI Taxonomy" id="3068"/>
    <lineage>
        <taxon>Eukaryota</taxon>
        <taxon>Viridiplantae</taxon>
        <taxon>Chlorophyta</taxon>
        <taxon>core chlorophytes</taxon>
        <taxon>Chlorophyceae</taxon>
        <taxon>CS clade</taxon>
        <taxon>Chlamydomonadales</taxon>
        <taxon>Volvocaceae</taxon>
        <taxon>Volvox</taxon>
    </lineage>
</organism>
<dbReference type="GeneID" id="9614614"/>
<evidence type="ECO:0008006" key="5">
    <source>
        <dbReference type="Google" id="ProtNLM"/>
    </source>
</evidence>
<name>D8UB16_VOLCA</name>
<feature type="chain" id="PRO_5003124342" description="Pherophorin domain-containing protein" evidence="2">
    <location>
        <begin position="26"/>
        <end position="517"/>
    </location>
</feature>
<evidence type="ECO:0000256" key="2">
    <source>
        <dbReference type="SAM" id="SignalP"/>
    </source>
</evidence>
<protein>
    <recommendedName>
        <fullName evidence="5">Pherophorin domain-containing protein</fullName>
    </recommendedName>
</protein>
<dbReference type="Proteomes" id="UP000001058">
    <property type="component" value="Unassembled WGS sequence"/>
</dbReference>
<evidence type="ECO:0000256" key="1">
    <source>
        <dbReference type="SAM" id="MobiDB-lite"/>
    </source>
</evidence>
<keyword evidence="2" id="KW-0732">Signal</keyword>
<sequence>MRARIAFLLAVALQLQSHLLWRTGARKESPPPLEELWPPEDVFPPPPPKRQRGAKVKRRTITLLRESGNPPTAADATAASASASASTPTSSAPSAGTTRASGRATASVRIPRPPSAKSPSQRPPNSPPRPPPPQRPAPSPPSPAPRFPSPGPPPPSPPEDLLVFSRKFAHVTRTADGPFPCAWVTVDGADFRARRFVFPPTWDPVVVDIPGFVYTVEAAGMERTLPVAVCTSPEPCASLQAVESSAGLSTLELLLPPTQNTPTSPSSASSSNKNRLQLQSAIYPHGIFVLAPSDGSYNSYSVEVCTRVPKAVAAACPLSFGVMSILRPADAMPTEADPYGPYGAVLPQTTWSNPLAQLAAARAAAEESIPAVITSGCAPPPGLDEKNKAVVFSWGWDFSSLPPSLAATGFVAVYGDYPVRQMWSGSYRLQYGGPAGVRFGVILQLGVEDDGSDVGTRTRTEAAAVREFVGTADVPTDEGRLPDSPHPDLACCMWHKSAHGVAFCFRRDSEKRWLSKV</sequence>
<feature type="signal peptide" evidence="2">
    <location>
        <begin position="1"/>
        <end position="25"/>
    </location>
</feature>
<keyword evidence="4" id="KW-1185">Reference proteome</keyword>
<dbReference type="EMBL" id="GL378376">
    <property type="protein sequence ID" value="EFJ43090.1"/>
    <property type="molecule type" value="Genomic_DNA"/>
</dbReference>
<feature type="region of interest" description="Disordered" evidence="1">
    <location>
        <begin position="26"/>
        <end position="159"/>
    </location>
</feature>
<feature type="compositionally biased region" description="Pro residues" evidence="1">
    <location>
        <begin position="111"/>
        <end position="158"/>
    </location>
</feature>
<feature type="compositionally biased region" description="Low complexity" evidence="1">
    <location>
        <begin position="70"/>
        <end position="107"/>
    </location>
</feature>
<accession>D8UB16</accession>
<gene>
    <name evidence="3" type="ORF">VOLCADRAFT_96782</name>
</gene>
<evidence type="ECO:0000313" key="3">
    <source>
        <dbReference type="EMBL" id="EFJ43090.1"/>
    </source>
</evidence>
<dbReference type="KEGG" id="vcn:VOLCADRAFT_96782"/>
<proteinExistence type="predicted"/>
<reference evidence="3 4" key="1">
    <citation type="journal article" date="2010" name="Science">
        <title>Genomic analysis of organismal complexity in the multicellular green alga Volvox carteri.</title>
        <authorList>
            <person name="Prochnik S.E."/>
            <person name="Umen J."/>
            <person name="Nedelcu A.M."/>
            <person name="Hallmann A."/>
            <person name="Miller S.M."/>
            <person name="Nishii I."/>
            <person name="Ferris P."/>
            <person name="Kuo A."/>
            <person name="Mitros T."/>
            <person name="Fritz-Laylin L.K."/>
            <person name="Hellsten U."/>
            <person name="Chapman J."/>
            <person name="Simakov O."/>
            <person name="Rensing S.A."/>
            <person name="Terry A."/>
            <person name="Pangilinan J."/>
            <person name="Kapitonov V."/>
            <person name="Jurka J."/>
            <person name="Salamov A."/>
            <person name="Shapiro H."/>
            <person name="Schmutz J."/>
            <person name="Grimwood J."/>
            <person name="Lindquist E."/>
            <person name="Lucas S."/>
            <person name="Grigoriev I.V."/>
            <person name="Schmitt R."/>
            <person name="Kirk D."/>
            <person name="Rokhsar D.S."/>
        </authorList>
    </citation>
    <scope>NUCLEOTIDE SEQUENCE [LARGE SCALE GENOMIC DNA]</scope>
    <source>
        <strain evidence="4">f. Nagariensis / Eve</strain>
    </source>
</reference>
<feature type="compositionally biased region" description="Basic residues" evidence="1">
    <location>
        <begin position="49"/>
        <end position="60"/>
    </location>
</feature>